<protein>
    <submittedName>
        <fullName evidence="1">Uncharacterized protein</fullName>
    </submittedName>
</protein>
<evidence type="ECO:0000313" key="1">
    <source>
        <dbReference type="EMBL" id="MBE9077164.1"/>
    </source>
</evidence>
<dbReference type="RefSeq" id="WP_193905825.1">
    <property type="nucleotide sequence ID" value="NZ_JADEXG010000013.1"/>
</dbReference>
<sequence length="73" mass="8345">MTKPITIQVDADVADAFQQASAEQQQKIQSMLNLWLKYMAQPNILENIVRQMREESSAQGLTPEILENLLQDE</sequence>
<dbReference type="AlphaFoldDB" id="A0A8J7DQU7"/>
<proteinExistence type="predicted"/>
<organism evidence="1 2">
    <name type="scientific">Vasconcelosia minhoensis LEGE 07310</name>
    <dbReference type="NCBI Taxonomy" id="915328"/>
    <lineage>
        <taxon>Bacteria</taxon>
        <taxon>Bacillati</taxon>
        <taxon>Cyanobacteriota</taxon>
        <taxon>Cyanophyceae</taxon>
        <taxon>Nodosilineales</taxon>
        <taxon>Cymatolegaceae</taxon>
        <taxon>Vasconcelosia</taxon>
        <taxon>Vasconcelosia minhoensis</taxon>
    </lineage>
</organism>
<reference evidence="1" key="1">
    <citation type="submission" date="2020-10" db="EMBL/GenBank/DDBJ databases">
        <authorList>
            <person name="Castelo-Branco R."/>
            <person name="Eusebio N."/>
            <person name="Adriana R."/>
            <person name="Vieira A."/>
            <person name="Brugerolle De Fraissinette N."/>
            <person name="Rezende De Castro R."/>
            <person name="Schneider M.P."/>
            <person name="Vasconcelos V."/>
            <person name="Leao P.N."/>
        </authorList>
    </citation>
    <scope>NUCLEOTIDE SEQUENCE</scope>
    <source>
        <strain evidence="1">LEGE 07310</strain>
    </source>
</reference>
<accession>A0A8J7DQU7</accession>
<name>A0A8J7DQU7_9CYAN</name>
<dbReference type="Proteomes" id="UP000636505">
    <property type="component" value="Unassembled WGS sequence"/>
</dbReference>
<comment type="caution">
    <text evidence="1">The sequence shown here is derived from an EMBL/GenBank/DDBJ whole genome shotgun (WGS) entry which is preliminary data.</text>
</comment>
<gene>
    <name evidence="1" type="ORF">IQ241_07620</name>
</gene>
<dbReference type="EMBL" id="JADEXG010000013">
    <property type="protein sequence ID" value="MBE9077164.1"/>
    <property type="molecule type" value="Genomic_DNA"/>
</dbReference>
<evidence type="ECO:0000313" key="2">
    <source>
        <dbReference type="Proteomes" id="UP000636505"/>
    </source>
</evidence>
<keyword evidence="2" id="KW-1185">Reference proteome</keyword>